<accession>A0A225WVH6</accession>
<dbReference type="Pfam" id="PF21056">
    <property type="entry name" value="ZSWIM1-3_RNaseH-like"/>
    <property type="match status" value="1"/>
</dbReference>
<proteinExistence type="predicted"/>
<keyword evidence="3" id="KW-1185">Reference proteome</keyword>
<protein>
    <recommendedName>
        <fullName evidence="1">ZSWIM1/3 RNaseH-like domain-containing protein</fullName>
    </recommendedName>
</protein>
<feature type="domain" description="ZSWIM1/3 RNaseH-like" evidence="1">
    <location>
        <begin position="75"/>
        <end position="127"/>
    </location>
</feature>
<reference evidence="3" key="1">
    <citation type="submission" date="2017-03" db="EMBL/GenBank/DDBJ databases">
        <title>Phytopthora megakarya and P. palmivora, two closely related causual agents of cacao black pod achieved similar genome size and gene model numbers by different mechanisms.</title>
        <authorList>
            <person name="Ali S."/>
            <person name="Shao J."/>
            <person name="Larry D.J."/>
            <person name="Kronmiller B."/>
            <person name="Shen D."/>
            <person name="Strem M.D."/>
            <person name="Melnick R.L."/>
            <person name="Guiltinan M.J."/>
            <person name="Tyler B.M."/>
            <person name="Meinhardt L.W."/>
            <person name="Bailey B.A."/>
        </authorList>
    </citation>
    <scope>NUCLEOTIDE SEQUENCE [LARGE SCALE GENOMIC DNA]</scope>
    <source>
        <strain evidence="3">zdho120</strain>
    </source>
</reference>
<evidence type="ECO:0000259" key="1">
    <source>
        <dbReference type="Pfam" id="PF21056"/>
    </source>
</evidence>
<comment type="caution">
    <text evidence="2">The sequence shown here is derived from an EMBL/GenBank/DDBJ whole genome shotgun (WGS) entry which is preliminary data.</text>
</comment>
<dbReference type="InterPro" id="IPR048324">
    <property type="entry name" value="ZSWIM1-3_RNaseH-like"/>
</dbReference>
<dbReference type="Proteomes" id="UP000198211">
    <property type="component" value="Unassembled WGS sequence"/>
</dbReference>
<organism evidence="2 3">
    <name type="scientific">Phytophthora megakarya</name>
    <dbReference type="NCBI Taxonomy" id="4795"/>
    <lineage>
        <taxon>Eukaryota</taxon>
        <taxon>Sar</taxon>
        <taxon>Stramenopiles</taxon>
        <taxon>Oomycota</taxon>
        <taxon>Peronosporomycetes</taxon>
        <taxon>Peronosporales</taxon>
        <taxon>Peronosporaceae</taxon>
        <taxon>Phytophthora</taxon>
    </lineage>
</organism>
<evidence type="ECO:0000313" key="3">
    <source>
        <dbReference type="Proteomes" id="UP000198211"/>
    </source>
</evidence>
<name>A0A225WVH6_9STRA</name>
<dbReference type="AlphaFoldDB" id="A0A225WVH6"/>
<dbReference type="OrthoDB" id="166650at2759"/>
<sequence length="128" mass="14574">MQVRAHNHNLSKALYTALCRNKDVITNELLAAVDAFIETNTSMTFTPQRIRNLMNYRLGGASTEERLKILIGQFLLEDGNSCLIIEDEWGLTCGVVVQSNAQKNLFKHWGDNLVLDWTHNTNNMGFYL</sequence>
<feature type="non-terminal residue" evidence="2">
    <location>
        <position position="128"/>
    </location>
</feature>
<evidence type="ECO:0000313" key="2">
    <source>
        <dbReference type="EMBL" id="OWZ21077.1"/>
    </source>
</evidence>
<gene>
    <name evidence="2" type="ORF">PHMEG_0004412</name>
</gene>
<dbReference type="EMBL" id="NBNE01000260">
    <property type="protein sequence ID" value="OWZ21077.1"/>
    <property type="molecule type" value="Genomic_DNA"/>
</dbReference>